<organism evidence="1">
    <name type="scientific">viral metagenome</name>
    <dbReference type="NCBI Taxonomy" id="1070528"/>
    <lineage>
        <taxon>unclassified sequences</taxon>
        <taxon>metagenomes</taxon>
        <taxon>organismal metagenomes</taxon>
    </lineage>
</organism>
<sequence length="51" mass="5947">MFEDSGEIYMITKNTLVKQFVTYLTEEDGELIKDGKNIYIRLKPTNANVVY</sequence>
<reference evidence="1" key="1">
    <citation type="journal article" date="2020" name="Nature">
        <title>Giant virus diversity and host interactions through global metagenomics.</title>
        <authorList>
            <person name="Schulz F."/>
            <person name="Roux S."/>
            <person name="Paez-Espino D."/>
            <person name="Jungbluth S."/>
            <person name="Walsh D.A."/>
            <person name="Denef V.J."/>
            <person name="McMahon K.D."/>
            <person name="Konstantinidis K.T."/>
            <person name="Eloe-Fadrosh E.A."/>
            <person name="Kyrpides N.C."/>
            <person name="Woyke T."/>
        </authorList>
    </citation>
    <scope>NUCLEOTIDE SEQUENCE</scope>
    <source>
        <strain evidence="1">GVMAG-S-1038524-41</strain>
    </source>
</reference>
<protein>
    <submittedName>
        <fullName evidence="1">Uncharacterized protein</fullName>
    </submittedName>
</protein>
<proteinExistence type="predicted"/>
<evidence type="ECO:0000313" key="1">
    <source>
        <dbReference type="EMBL" id="QHU06885.1"/>
    </source>
</evidence>
<accession>A0A6C0JM96</accession>
<dbReference type="EMBL" id="MN740668">
    <property type="protein sequence ID" value="QHU06885.1"/>
    <property type="molecule type" value="Genomic_DNA"/>
</dbReference>
<name>A0A6C0JM96_9ZZZZ</name>
<dbReference type="AlphaFoldDB" id="A0A6C0JM96"/>